<feature type="transmembrane region" description="Helical" evidence="1">
    <location>
        <begin position="12"/>
        <end position="34"/>
    </location>
</feature>
<evidence type="ECO:0000313" key="2">
    <source>
        <dbReference type="EMBL" id="CDI41053.1"/>
    </source>
</evidence>
<name>U4Q9P6_TEPAE</name>
<keyword evidence="3" id="KW-1185">Reference proteome</keyword>
<organism evidence="2 3">
    <name type="scientific">Tepidanaerobacter acetatoxydans (strain DSM 21804 / JCM 16047 / Re1)</name>
    <dbReference type="NCBI Taxonomy" id="1209989"/>
    <lineage>
        <taxon>Bacteria</taxon>
        <taxon>Bacillati</taxon>
        <taxon>Bacillota</taxon>
        <taxon>Clostridia</taxon>
        <taxon>Thermosediminibacterales</taxon>
        <taxon>Tepidanaerobacteraceae</taxon>
        <taxon>Tepidanaerobacter</taxon>
    </lineage>
</organism>
<dbReference type="AlphaFoldDB" id="U4Q9P6"/>
<proteinExistence type="predicted"/>
<accession>U4Q9P6</accession>
<dbReference type="HOGENOM" id="CLU_2940269_0_0_9"/>
<keyword evidence="1" id="KW-0812">Transmembrane</keyword>
<evidence type="ECO:0000313" key="3">
    <source>
        <dbReference type="Proteomes" id="UP000010802"/>
    </source>
</evidence>
<dbReference type="EMBL" id="HF563609">
    <property type="protein sequence ID" value="CDI41053.1"/>
    <property type="molecule type" value="Genomic_DNA"/>
</dbReference>
<dbReference type="KEGG" id="tae:TepiRe1_2695"/>
<keyword evidence="1" id="KW-0472">Membrane</keyword>
<sequence length="60" mass="6901">MIIRASIIVTNIYMLVTINLLVITKFGSIAYAAFENYVSQLKVVLQFVVKKQGRERRIVK</sequence>
<reference evidence="3" key="1">
    <citation type="journal article" date="2013" name="Genome Announc.">
        <title>First genome sequence of a syntrophic acetate-oxidizing bacterium, Tepidanaerobacter acetatoxydans strain Re1.</title>
        <authorList>
            <person name="Manzoor S."/>
            <person name="Bongcam-Rudloff E."/>
            <person name="Schnurer A."/>
            <person name="Muller B."/>
        </authorList>
    </citation>
    <scope>NUCLEOTIDE SEQUENCE [LARGE SCALE GENOMIC DNA]</scope>
    <source>
        <strain evidence="3">Re1</strain>
    </source>
</reference>
<dbReference type="Proteomes" id="UP000010802">
    <property type="component" value="Chromosome"/>
</dbReference>
<gene>
    <name evidence="2" type="ordered locus">TEPIRE1_2695</name>
</gene>
<evidence type="ECO:0000256" key="1">
    <source>
        <dbReference type="SAM" id="Phobius"/>
    </source>
</evidence>
<protein>
    <submittedName>
        <fullName evidence="2">Uncharacterized protein</fullName>
    </submittedName>
</protein>
<keyword evidence="1" id="KW-1133">Transmembrane helix</keyword>